<name>U1WT15_ANEAE</name>
<evidence type="ECO:0000313" key="2">
    <source>
        <dbReference type="Proteomes" id="UP000016511"/>
    </source>
</evidence>
<gene>
    <name evidence="1" type="ORF">HMPREF0083_05686</name>
</gene>
<keyword evidence="2" id="KW-1185">Reference proteome</keyword>
<accession>U1WT15</accession>
<reference evidence="1 2" key="1">
    <citation type="submission" date="2013-08" db="EMBL/GenBank/DDBJ databases">
        <authorList>
            <person name="Weinstock G."/>
            <person name="Sodergren E."/>
            <person name="Wylie T."/>
            <person name="Fulton L."/>
            <person name="Fulton R."/>
            <person name="Fronick C."/>
            <person name="O'Laughlin M."/>
            <person name="Godfrey J."/>
            <person name="Miner T."/>
            <person name="Herter B."/>
            <person name="Appelbaum E."/>
            <person name="Cordes M."/>
            <person name="Lek S."/>
            <person name="Wollam A."/>
            <person name="Pepin K.H."/>
            <person name="Palsikar V.B."/>
            <person name="Mitreva M."/>
            <person name="Wilson R.K."/>
        </authorList>
    </citation>
    <scope>NUCLEOTIDE SEQUENCE [LARGE SCALE GENOMIC DNA]</scope>
    <source>
        <strain evidence="1 2">ATCC 12856</strain>
    </source>
</reference>
<dbReference type="HOGENOM" id="CLU_1727564_0_0_9"/>
<organism evidence="1 2">
    <name type="scientific">Aneurinibacillus aneurinilyticus ATCC 12856</name>
    <dbReference type="NCBI Taxonomy" id="649747"/>
    <lineage>
        <taxon>Bacteria</taxon>
        <taxon>Bacillati</taxon>
        <taxon>Bacillota</taxon>
        <taxon>Bacilli</taxon>
        <taxon>Bacillales</taxon>
        <taxon>Paenibacillaceae</taxon>
        <taxon>Aneurinibacillus group</taxon>
        <taxon>Aneurinibacillus</taxon>
    </lineage>
</organism>
<sequence length="151" mass="17539">MALVISLYNWWKALPRLQALIEMGRLDPHHLRVDAVLVNSSNSAISLLKSDFYLQKDKLDTLKAEKHDNTWYFIYEGDFIAVSSDYLKMPLLLKPKEAVRLTDVICLDESSSSKKIKWHLFTSDGKKKIRFSVQSRDMDTNCDVTQDERNE</sequence>
<comment type="caution">
    <text evidence="1">The sequence shown here is derived from an EMBL/GenBank/DDBJ whole genome shotgun (WGS) entry which is preliminary data.</text>
</comment>
<evidence type="ECO:0000313" key="1">
    <source>
        <dbReference type="EMBL" id="ERI05403.1"/>
    </source>
</evidence>
<protein>
    <submittedName>
        <fullName evidence="1">Uncharacterized protein</fullName>
    </submittedName>
</protein>
<dbReference type="Proteomes" id="UP000016511">
    <property type="component" value="Unassembled WGS sequence"/>
</dbReference>
<dbReference type="AlphaFoldDB" id="U1WT15"/>
<dbReference type="EMBL" id="AWSJ01000359">
    <property type="protein sequence ID" value="ERI05403.1"/>
    <property type="molecule type" value="Genomic_DNA"/>
</dbReference>
<proteinExistence type="predicted"/>